<dbReference type="FunFam" id="1.20.1070.10:FF:000030">
    <property type="entry name" value="trace amine-associated receptor 1"/>
    <property type="match status" value="1"/>
</dbReference>
<dbReference type="PANTHER" id="PTHR24249:SF406">
    <property type="entry name" value="G-PROTEIN COUPLED RECEPTORS FAMILY 1 PROFILE DOMAIN-CONTAINING PROTEIN"/>
    <property type="match status" value="1"/>
</dbReference>
<keyword evidence="15" id="KW-1185">Reference proteome</keyword>
<evidence type="ECO:0000256" key="7">
    <source>
        <dbReference type="ARBA" id="ARBA00023157"/>
    </source>
</evidence>
<dbReference type="GO" id="GO:0001594">
    <property type="term" value="F:trace-amine receptor activity"/>
    <property type="evidence" value="ECO:0007669"/>
    <property type="project" value="InterPro"/>
</dbReference>
<reference evidence="14" key="3">
    <citation type="submission" date="2025-09" db="UniProtKB">
        <authorList>
            <consortium name="Ensembl"/>
        </authorList>
    </citation>
    <scope>IDENTIFICATION</scope>
</reference>
<feature type="transmembrane region" description="Helical" evidence="12">
    <location>
        <begin position="66"/>
        <end position="85"/>
    </location>
</feature>
<reference evidence="14" key="1">
    <citation type="submission" date="2021-06" db="EMBL/GenBank/DDBJ databases">
        <authorList>
            <consortium name="Wellcome Sanger Institute Data Sharing"/>
        </authorList>
    </citation>
    <scope>NUCLEOTIDE SEQUENCE [LARGE SCALE GENOMIC DNA]</scope>
</reference>
<evidence type="ECO:0000256" key="2">
    <source>
        <dbReference type="ARBA" id="ARBA00022475"/>
    </source>
</evidence>
<accession>A0A8C4RHE3</accession>
<evidence type="ECO:0000256" key="4">
    <source>
        <dbReference type="ARBA" id="ARBA00022989"/>
    </source>
</evidence>
<dbReference type="Proteomes" id="UP000694620">
    <property type="component" value="Chromosome 3"/>
</dbReference>
<keyword evidence="10 11" id="KW-0807">Transducer</keyword>
<keyword evidence="7" id="KW-1015">Disulfide bond</keyword>
<organism evidence="14 15">
    <name type="scientific">Erpetoichthys calabaricus</name>
    <name type="common">Rope fish</name>
    <name type="synonym">Calamoichthys calabaricus</name>
    <dbReference type="NCBI Taxonomy" id="27687"/>
    <lineage>
        <taxon>Eukaryota</taxon>
        <taxon>Metazoa</taxon>
        <taxon>Chordata</taxon>
        <taxon>Craniata</taxon>
        <taxon>Vertebrata</taxon>
        <taxon>Euteleostomi</taxon>
        <taxon>Actinopterygii</taxon>
        <taxon>Polypteriformes</taxon>
        <taxon>Polypteridae</taxon>
        <taxon>Erpetoichthys</taxon>
    </lineage>
</organism>
<evidence type="ECO:0000256" key="12">
    <source>
        <dbReference type="SAM" id="Phobius"/>
    </source>
</evidence>
<dbReference type="GeneTree" id="ENSGT00950000182934"/>
<protein>
    <submittedName>
        <fullName evidence="14">Trace amine-associated receptor 4-like</fullName>
    </submittedName>
</protein>
<comment type="subcellular location">
    <subcellularLocation>
        <location evidence="1">Cell membrane</location>
        <topology evidence="1">Multi-pass membrane protein</topology>
    </subcellularLocation>
</comment>
<evidence type="ECO:0000256" key="1">
    <source>
        <dbReference type="ARBA" id="ARBA00004651"/>
    </source>
</evidence>
<name>A0A8C4RHE3_ERPCA</name>
<gene>
    <name evidence="14" type="primary">LOC114649479</name>
</gene>
<evidence type="ECO:0000313" key="15">
    <source>
        <dbReference type="Proteomes" id="UP000694620"/>
    </source>
</evidence>
<dbReference type="PANTHER" id="PTHR24249">
    <property type="entry name" value="HISTAMINE RECEPTOR-RELATED G-PROTEIN COUPLED RECEPTOR"/>
    <property type="match status" value="1"/>
</dbReference>
<keyword evidence="3 11" id="KW-0812">Transmembrane</keyword>
<evidence type="ECO:0000256" key="6">
    <source>
        <dbReference type="ARBA" id="ARBA00023136"/>
    </source>
</evidence>
<dbReference type="PROSITE" id="PS50262">
    <property type="entry name" value="G_PROTEIN_RECEP_F1_2"/>
    <property type="match status" value="1"/>
</dbReference>
<dbReference type="SMART" id="SM01381">
    <property type="entry name" value="7TM_GPCR_Srsx"/>
    <property type="match status" value="1"/>
</dbReference>
<dbReference type="InterPro" id="IPR050569">
    <property type="entry name" value="TAAR"/>
</dbReference>
<feature type="transmembrane region" description="Helical" evidence="12">
    <location>
        <begin position="145"/>
        <end position="165"/>
    </location>
</feature>
<dbReference type="GeneID" id="114649479"/>
<keyword evidence="6 12" id="KW-0472">Membrane</keyword>
<evidence type="ECO:0000259" key="13">
    <source>
        <dbReference type="PROSITE" id="PS50262"/>
    </source>
</evidence>
<sequence>MNVSQEPVEYCFENVVKSCVKVSRPVSFKAVLYFLLVFTILITVLGNLLVMITISHFKQLHSPNNVLVLSLANTDFLVGLLVLPFSTMRAVETCWYLGSFFCRLHTSVDMLLCTVSIYHLCFIAIDRYYAVCDPLHYTTKINYKVISLFIALAWIIPGLYSFGIIYSKANDQGLEDVVLTLTCEGACLLLFNKLWALLDPLMFIAPCVVMIGIYAKIFNVAKKQSKILNNREGKTLSEEAYKRRANQKREHKAAKTLGIIMGIFLVCWLPFFLDVAVDVYINFSTPMDISEATGWLGYVNSAFNPLIYAFFYPWFRKALKLIVTGRIFKRGSSNIQLISQ</sequence>
<keyword evidence="8 11" id="KW-0675">Receptor</keyword>
<dbReference type="AlphaFoldDB" id="A0A8C4RHE3"/>
<feature type="transmembrane region" description="Helical" evidence="12">
    <location>
        <begin position="293"/>
        <end position="315"/>
    </location>
</feature>
<dbReference type="Ensembl" id="ENSECRT00000001800.1">
    <property type="protein sequence ID" value="ENSECRP00000001776.1"/>
    <property type="gene ID" value="ENSECRG00000001236.1"/>
</dbReference>
<feature type="transmembrane region" description="Helical" evidence="12">
    <location>
        <begin position="31"/>
        <end position="54"/>
    </location>
</feature>
<proteinExistence type="inferred from homology"/>
<keyword evidence="5 11" id="KW-0297">G-protein coupled receptor</keyword>
<evidence type="ECO:0000256" key="5">
    <source>
        <dbReference type="ARBA" id="ARBA00023040"/>
    </source>
</evidence>
<feature type="domain" description="G-protein coupled receptors family 1 profile" evidence="13">
    <location>
        <begin position="46"/>
        <end position="308"/>
    </location>
</feature>
<reference evidence="14" key="2">
    <citation type="submission" date="2025-08" db="UniProtKB">
        <authorList>
            <consortium name="Ensembl"/>
        </authorList>
    </citation>
    <scope>IDENTIFICATION</scope>
</reference>
<evidence type="ECO:0000256" key="10">
    <source>
        <dbReference type="ARBA" id="ARBA00023224"/>
    </source>
</evidence>
<keyword evidence="9" id="KW-0325">Glycoprotein</keyword>
<evidence type="ECO:0000256" key="9">
    <source>
        <dbReference type="ARBA" id="ARBA00023180"/>
    </source>
</evidence>
<dbReference type="RefSeq" id="XP_028654801.1">
    <property type="nucleotide sequence ID" value="XM_028798968.2"/>
</dbReference>
<comment type="similarity">
    <text evidence="11">Belongs to the G-protein coupled receptor 1 family.</text>
</comment>
<dbReference type="PROSITE" id="PS00237">
    <property type="entry name" value="G_PROTEIN_RECEP_F1_1"/>
    <property type="match status" value="1"/>
</dbReference>
<keyword evidence="4 12" id="KW-1133">Transmembrane helix</keyword>
<feature type="transmembrane region" description="Helical" evidence="12">
    <location>
        <begin position="253"/>
        <end position="273"/>
    </location>
</feature>
<dbReference type="InterPro" id="IPR009132">
    <property type="entry name" value="TAAR_fam"/>
</dbReference>
<dbReference type="Pfam" id="PF00001">
    <property type="entry name" value="7tm_1"/>
    <property type="match status" value="1"/>
</dbReference>
<keyword evidence="2" id="KW-1003">Cell membrane</keyword>
<evidence type="ECO:0000256" key="11">
    <source>
        <dbReference type="RuleBase" id="RU000688"/>
    </source>
</evidence>
<dbReference type="PRINTS" id="PR01830">
    <property type="entry name" value="TRACEAMINER"/>
</dbReference>
<dbReference type="PRINTS" id="PR00237">
    <property type="entry name" value="GPCRRHODOPSN"/>
</dbReference>
<evidence type="ECO:0000256" key="8">
    <source>
        <dbReference type="ARBA" id="ARBA00023170"/>
    </source>
</evidence>
<dbReference type="Gene3D" id="1.20.1070.10">
    <property type="entry name" value="Rhodopsin 7-helix transmembrane proteins"/>
    <property type="match status" value="1"/>
</dbReference>
<dbReference type="InterPro" id="IPR017452">
    <property type="entry name" value="GPCR_Rhodpsn_7TM"/>
</dbReference>
<feature type="transmembrane region" description="Helical" evidence="12">
    <location>
        <begin position="201"/>
        <end position="221"/>
    </location>
</feature>
<dbReference type="OrthoDB" id="5959645at2759"/>
<dbReference type="SUPFAM" id="SSF81321">
    <property type="entry name" value="Family A G protein-coupled receptor-like"/>
    <property type="match status" value="1"/>
</dbReference>
<evidence type="ECO:0000313" key="14">
    <source>
        <dbReference type="Ensembl" id="ENSECRP00000001776.1"/>
    </source>
</evidence>
<feature type="transmembrane region" description="Helical" evidence="12">
    <location>
        <begin position="106"/>
        <end position="125"/>
    </location>
</feature>
<dbReference type="InterPro" id="IPR000276">
    <property type="entry name" value="GPCR_Rhodpsn"/>
</dbReference>
<dbReference type="GO" id="GO:0005886">
    <property type="term" value="C:plasma membrane"/>
    <property type="evidence" value="ECO:0007669"/>
    <property type="project" value="UniProtKB-SubCell"/>
</dbReference>
<evidence type="ECO:0000256" key="3">
    <source>
        <dbReference type="ARBA" id="ARBA00022692"/>
    </source>
</evidence>